<dbReference type="InterPro" id="IPR013783">
    <property type="entry name" value="Ig-like_fold"/>
</dbReference>
<dbReference type="Pfam" id="PF16561">
    <property type="entry name" value="AMPK1_CBM"/>
    <property type="match status" value="1"/>
</dbReference>
<name>A0A1N6N4I9_9SPIO</name>
<proteinExistence type="predicted"/>
<dbReference type="GO" id="GO:0016301">
    <property type="term" value="F:kinase activity"/>
    <property type="evidence" value="ECO:0007669"/>
    <property type="project" value="UniProtKB-KW"/>
</dbReference>
<dbReference type="InterPro" id="IPR014756">
    <property type="entry name" value="Ig_E-set"/>
</dbReference>
<keyword evidence="2" id="KW-0418">Kinase</keyword>
<organism evidence="2 3">
    <name type="scientific">Alkalispirochaeta americana</name>
    <dbReference type="NCBI Taxonomy" id="159291"/>
    <lineage>
        <taxon>Bacteria</taxon>
        <taxon>Pseudomonadati</taxon>
        <taxon>Spirochaetota</taxon>
        <taxon>Spirochaetia</taxon>
        <taxon>Spirochaetales</taxon>
        <taxon>Spirochaetaceae</taxon>
        <taxon>Alkalispirochaeta</taxon>
    </lineage>
</organism>
<gene>
    <name evidence="2" type="ORF">SAMN05920897_10125</name>
</gene>
<dbReference type="EMBL" id="FTMS01000001">
    <property type="protein sequence ID" value="SIP86941.1"/>
    <property type="molecule type" value="Genomic_DNA"/>
</dbReference>
<feature type="domain" description="AMP-activated protein kinase glycogen-binding" evidence="1">
    <location>
        <begin position="197"/>
        <end position="270"/>
    </location>
</feature>
<dbReference type="CDD" id="cd02859">
    <property type="entry name" value="E_set_AMPKbeta_like_N"/>
    <property type="match status" value="1"/>
</dbReference>
<sequence length="275" mass="31541">MKAFSFALFLLLFPWAGTPWGGSAGGTVVAREQQLLSIDSFLRVAGITEAGPPRVLDDFVIFTYEQKSYARHVAIAFAHENFEQKHTFTARARQDRSDLFYLAYPYSRGQETLEYRLIVDGVWITDPHAPGKRTDPRGVTLGLISLPEQPLYREESPRFHSDGTVTFRFSFDQRISPTLQTVTQRQVSASSFHEPRITLMGSFSGWDPFRHPLRRDPEDPAFYSVRIPLPPGQHYYYFLVDGERVLDPFHRNYARDRQHGTLVSSVTVPARSRRN</sequence>
<dbReference type="OrthoDB" id="9811945at2"/>
<accession>A0A1N6N4I9</accession>
<evidence type="ECO:0000313" key="2">
    <source>
        <dbReference type="EMBL" id="SIP86941.1"/>
    </source>
</evidence>
<evidence type="ECO:0000259" key="1">
    <source>
        <dbReference type="Pfam" id="PF16561"/>
    </source>
</evidence>
<dbReference type="Gene3D" id="2.60.40.10">
    <property type="entry name" value="Immunoglobulins"/>
    <property type="match status" value="2"/>
</dbReference>
<dbReference type="InterPro" id="IPR032640">
    <property type="entry name" value="AMPK1_CBM"/>
</dbReference>
<protein>
    <submittedName>
        <fullName evidence="2">Glycogen recognition site of AMP-activated protein kinase</fullName>
    </submittedName>
</protein>
<dbReference type="STRING" id="159291.SAMN05920897_10125"/>
<keyword evidence="3" id="KW-1185">Reference proteome</keyword>
<keyword evidence="2" id="KW-0808">Transferase</keyword>
<dbReference type="SUPFAM" id="SSF81296">
    <property type="entry name" value="E set domains"/>
    <property type="match status" value="2"/>
</dbReference>
<dbReference type="Proteomes" id="UP000186400">
    <property type="component" value="Unassembled WGS sequence"/>
</dbReference>
<dbReference type="AlphaFoldDB" id="A0A1N6N4I9"/>
<reference evidence="2 3" key="1">
    <citation type="submission" date="2017-01" db="EMBL/GenBank/DDBJ databases">
        <authorList>
            <person name="Mah S.A."/>
            <person name="Swanson W.J."/>
            <person name="Moy G.W."/>
            <person name="Vacquier V.D."/>
        </authorList>
    </citation>
    <scope>NUCLEOTIDE SEQUENCE [LARGE SCALE GENOMIC DNA]</scope>
    <source>
        <strain evidence="2 3">ASpG1</strain>
    </source>
</reference>
<evidence type="ECO:0000313" key="3">
    <source>
        <dbReference type="Proteomes" id="UP000186400"/>
    </source>
</evidence>
<dbReference type="RefSeq" id="WP_076487271.1">
    <property type="nucleotide sequence ID" value="NZ_FTMS01000001.1"/>
</dbReference>